<dbReference type="AlphaFoldDB" id="A0A562IZU2"/>
<feature type="domain" description="LHH" evidence="1">
    <location>
        <begin position="59"/>
        <end position="136"/>
    </location>
</feature>
<evidence type="ECO:0000313" key="3">
    <source>
        <dbReference type="Proteomes" id="UP000315343"/>
    </source>
</evidence>
<evidence type="ECO:0000313" key="2">
    <source>
        <dbReference type="EMBL" id="TWH76380.1"/>
    </source>
</evidence>
<dbReference type="RefSeq" id="WP_145087116.1">
    <property type="nucleotide sequence ID" value="NZ_DAMBUX010000040.1"/>
</dbReference>
<dbReference type="Proteomes" id="UP000315343">
    <property type="component" value="Unassembled WGS sequence"/>
</dbReference>
<proteinExistence type="predicted"/>
<reference evidence="2 3" key="1">
    <citation type="submission" date="2019-07" db="EMBL/GenBank/DDBJ databases">
        <title>Genomic Encyclopedia of Type Strains, Phase I: the one thousand microbial genomes (KMG-I) project.</title>
        <authorList>
            <person name="Kyrpides N."/>
        </authorList>
    </citation>
    <scope>NUCLEOTIDE SEQUENCE [LARGE SCALE GENOMIC DNA]</scope>
    <source>
        <strain evidence="2 3">DSM 13558</strain>
    </source>
</reference>
<keyword evidence="3" id="KW-1185">Reference proteome</keyword>
<protein>
    <submittedName>
        <fullName evidence="2">Type VI secretion system secreted protein VgrG/filamentous hemagglutinin</fullName>
    </submittedName>
</protein>
<dbReference type="EMBL" id="VLKH01000020">
    <property type="protein sequence ID" value="TWH76380.1"/>
    <property type="molecule type" value="Genomic_DNA"/>
</dbReference>
<dbReference type="OrthoDB" id="1074132at2"/>
<gene>
    <name evidence="2" type="ORF">LY60_03659</name>
</gene>
<organism evidence="2 3">
    <name type="scientific">Sedimentibacter saalensis</name>
    <dbReference type="NCBI Taxonomy" id="130788"/>
    <lineage>
        <taxon>Bacteria</taxon>
        <taxon>Bacillati</taxon>
        <taxon>Bacillota</taxon>
        <taxon>Tissierellia</taxon>
        <taxon>Sedimentibacter</taxon>
    </lineage>
</organism>
<name>A0A562IZU2_9FIRM</name>
<evidence type="ECO:0000259" key="1">
    <source>
        <dbReference type="Pfam" id="PF14411"/>
    </source>
</evidence>
<comment type="caution">
    <text evidence="2">The sequence shown here is derived from an EMBL/GenBank/DDBJ whole genome shotgun (WGS) entry which is preliminary data.</text>
</comment>
<accession>A0A562IZU2</accession>
<dbReference type="InterPro" id="IPR026834">
    <property type="entry name" value="LHH"/>
</dbReference>
<dbReference type="Pfam" id="PF14411">
    <property type="entry name" value="LHH"/>
    <property type="match status" value="1"/>
</dbReference>
<sequence>MGDDIFIELVFDVGKVADNPELADAFLDVVKTATEFNGTKVYQRTDLIDPTAIDKMGRTNLQRMEQGLAPLSPDGKSINLHHMIQTNDSAIAEVTATFHHTNSKVIHINPNTVPSGINRYEFDAWRKAYWINRANDFK</sequence>